<comment type="similarity">
    <text evidence="2 12">Belongs to the cytochrome ubiquinol oxidase subunit 1 family.</text>
</comment>
<evidence type="ECO:0000313" key="14">
    <source>
        <dbReference type="Proteomes" id="UP000199372"/>
    </source>
</evidence>
<dbReference type="AlphaFoldDB" id="A0A1H8KAD8"/>
<dbReference type="GO" id="GO:0019646">
    <property type="term" value="P:aerobic electron transport chain"/>
    <property type="evidence" value="ECO:0007669"/>
    <property type="project" value="InterPro"/>
</dbReference>
<protein>
    <submittedName>
        <fullName evidence="13">Cytochrome bd-I ubiquinol oxidase subunit 1 apoprotein</fullName>
    </submittedName>
</protein>
<evidence type="ECO:0000256" key="3">
    <source>
        <dbReference type="ARBA" id="ARBA00022448"/>
    </source>
</evidence>
<keyword evidence="14" id="KW-1185">Reference proteome</keyword>
<evidence type="ECO:0000256" key="11">
    <source>
        <dbReference type="ARBA" id="ARBA00023136"/>
    </source>
</evidence>
<dbReference type="GO" id="GO:0046872">
    <property type="term" value="F:metal ion binding"/>
    <property type="evidence" value="ECO:0007669"/>
    <property type="project" value="UniProtKB-UniRule"/>
</dbReference>
<keyword evidence="11 12" id="KW-0472">Membrane</keyword>
<dbReference type="PANTHER" id="PTHR30365">
    <property type="entry name" value="CYTOCHROME D UBIQUINOL OXIDASE"/>
    <property type="match status" value="1"/>
</dbReference>
<keyword evidence="5 12" id="KW-0349">Heme</keyword>
<evidence type="ECO:0000256" key="6">
    <source>
        <dbReference type="ARBA" id="ARBA00022692"/>
    </source>
</evidence>
<dbReference type="GO" id="GO:0005886">
    <property type="term" value="C:plasma membrane"/>
    <property type="evidence" value="ECO:0007669"/>
    <property type="project" value="UniProtKB-SubCell"/>
</dbReference>
<evidence type="ECO:0000256" key="8">
    <source>
        <dbReference type="ARBA" id="ARBA00022982"/>
    </source>
</evidence>
<keyword evidence="7 12" id="KW-0479">Metal-binding</keyword>
<feature type="transmembrane region" description="Helical" evidence="12">
    <location>
        <begin position="326"/>
        <end position="350"/>
    </location>
</feature>
<dbReference type="EMBL" id="FOCM01000007">
    <property type="protein sequence ID" value="SEN89979.1"/>
    <property type="molecule type" value="Genomic_DNA"/>
</dbReference>
<evidence type="ECO:0000256" key="10">
    <source>
        <dbReference type="ARBA" id="ARBA00023004"/>
    </source>
</evidence>
<evidence type="ECO:0000256" key="9">
    <source>
        <dbReference type="ARBA" id="ARBA00022989"/>
    </source>
</evidence>
<feature type="transmembrane region" description="Helical" evidence="12">
    <location>
        <begin position="427"/>
        <end position="449"/>
    </location>
</feature>
<feature type="transmembrane region" description="Helical" evidence="12">
    <location>
        <begin position="56"/>
        <end position="77"/>
    </location>
</feature>
<keyword evidence="6 12" id="KW-0812">Transmembrane</keyword>
<feature type="transmembrane region" description="Helical" evidence="12">
    <location>
        <begin position="374"/>
        <end position="394"/>
    </location>
</feature>
<feature type="transmembrane region" description="Helical" evidence="12">
    <location>
        <begin position="97"/>
        <end position="119"/>
    </location>
</feature>
<dbReference type="Proteomes" id="UP000199372">
    <property type="component" value="Unassembled WGS sequence"/>
</dbReference>
<dbReference type="GO" id="GO:0009055">
    <property type="term" value="F:electron transfer activity"/>
    <property type="evidence" value="ECO:0007669"/>
    <property type="project" value="UniProtKB-UniRule"/>
</dbReference>
<dbReference type="PANTHER" id="PTHR30365:SF14">
    <property type="entry name" value="CYTOCHROME BD MENAQUINOL OXIDASE SUBUNIT I-RELATED"/>
    <property type="match status" value="1"/>
</dbReference>
<sequence>METLDTLILSRIQFAANISFHILFPTITIALGWVLLFFRLRFAWTGDEKWMASYRFWVKIFALSFAMGVVSGITMSFQFGTNWPGFMETVGNIAGPLLAYEVLTAFFLEAAFVGIMLFGFSRVPSWLHITATALVAFGTTLSTFWIIVLNSWMHTPQGFEMVDGVAHATNWLEIIFNPSMPYRFAHMMLASFLTVGFLVAGVSAFRWLLGDRSREVRAMLKTGVMVGALLIPVQIFMGDLHGLNTKEYQPAKVAAMEGLWETQEGAPLVLFGLPDEEARLNRYSIEVPGLASFILTHDWDGKLTGLNDFVAEDGTPQHPPVAPVFWSFRVMVGTGLAMLALSWTAAFFMWRRRDRHEGRIRGHWLAVEGLPKSLLWALVPMAFSGWVATLAGWYTTEIGRQPWLVQDVMTTDMAVADVPAPMVLGTLLTYLAIYAALLIAYVGVIAYLARKAARGDDGRAIEMDHSGKAHVAAVTPAE</sequence>
<feature type="transmembrane region" description="Helical" evidence="12">
    <location>
        <begin position="126"/>
        <end position="148"/>
    </location>
</feature>
<keyword evidence="10 12" id="KW-0408">Iron</keyword>
<gene>
    <name evidence="13" type="ORF">SAMN04488011_107173</name>
</gene>
<evidence type="ECO:0000313" key="13">
    <source>
        <dbReference type="EMBL" id="SEN89979.1"/>
    </source>
</evidence>
<keyword evidence="3 12" id="KW-0813">Transport</keyword>
<evidence type="ECO:0000256" key="12">
    <source>
        <dbReference type="PIRNR" id="PIRNR006446"/>
    </source>
</evidence>
<name>A0A1H8KAD8_9RHOB</name>
<dbReference type="PIRSF" id="PIRSF006446">
    <property type="entry name" value="Cyt_quinol_oxidase_1"/>
    <property type="match status" value="1"/>
</dbReference>
<dbReference type="GO" id="GO:0070069">
    <property type="term" value="C:cytochrome complex"/>
    <property type="evidence" value="ECO:0007669"/>
    <property type="project" value="UniProtKB-UniRule"/>
</dbReference>
<comment type="subcellular location">
    <subcellularLocation>
        <location evidence="12">Cell inner membrane</location>
    </subcellularLocation>
    <subcellularLocation>
        <location evidence="1">Cell membrane</location>
        <topology evidence="1">Multi-pass membrane protein</topology>
    </subcellularLocation>
</comment>
<proteinExistence type="inferred from homology"/>
<evidence type="ECO:0000256" key="7">
    <source>
        <dbReference type="ARBA" id="ARBA00022723"/>
    </source>
</evidence>
<dbReference type="GO" id="GO:0016682">
    <property type="term" value="F:oxidoreductase activity, acting on diphenols and related substances as donors, oxygen as acceptor"/>
    <property type="evidence" value="ECO:0007669"/>
    <property type="project" value="TreeGrafter"/>
</dbReference>
<organism evidence="13 14">
    <name type="scientific">Palleronia pelagia</name>
    <dbReference type="NCBI Taxonomy" id="387096"/>
    <lineage>
        <taxon>Bacteria</taxon>
        <taxon>Pseudomonadati</taxon>
        <taxon>Pseudomonadota</taxon>
        <taxon>Alphaproteobacteria</taxon>
        <taxon>Rhodobacterales</taxon>
        <taxon>Roseobacteraceae</taxon>
        <taxon>Palleronia</taxon>
    </lineage>
</organism>
<accession>A0A1H8KAD8</accession>
<keyword evidence="8 12" id="KW-0249">Electron transport</keyword>
<keyword evidence="4 12" id="KW-1003">Cell membrane</keyword>
<keyword evidence="9 12" id="KW-1133">Transmembrane helix</keyword>
<evidence type="ECO:0000256" key="1">
    <source>
        <dbReference type="ARBA" id="ARBA00004651"/>
    </source>
</evidence>
<feature type="transmembrane region" description="Helical" evidence="12">
    <location>
        <begin position="20"/>
        <end position="44"/>
    </location>
</feature>
<feature type="transmembrane region" description="Helical" evidence="12">
    <location>
        <begin position="218"/>
        <end position="237"/>
    </location>
</feature>
<dbReference type="InterPro" id="IPR002585">
    <property type="entry name" value="Cyt-d_ubiquinol_oxidase_su_1"/>
</dbReference>
<evidence type="ECO:0000256" key="4">
    <source>
        <dbReference type="ARBA" id="ARBA00022475"/>
    </source>
</evidence>
<evidence type="ECO:0000256" key="5">
    <source>
        <dbReference type="ARBA" id="ARBA00022617"/>
    </source>
</evidence>
<dbReference type="OrthoDB" id="9807042at2"/>
<evidence type="ECO:0000256" key="2">
    <source>
        <dbReference type="ARBA" id="ARBA00009819"/>
    </source>
</evidence>
<dbReference type="RefSeq" id="WP_091846270.1">
    <property type="nucleotide sequence ID" value="NZ_FOCM01000007.1"/>
</dbReference>
<feature type="transmembrane region" description="Helical" evidence="12">
    <location>
        <begin position="187"/>
        <end position="209"/>
    </location>
</feature>
<dbReference type="Pfam" id="PF01654">
    <property type="entry name" value="Cyt_bd_oxida_I"/>
    <property type="match status" value="1"/>
</dbReference>
<dbReference type="GO" id="GO:0020037">
    <property type="term" value="F:heme binding"/>
    <property type="evidence" value="ECO:0007669"/>
    <property type="project" value="TreeGrafter"/>
</dbReference>
<reference evidence="14" key="1">
    <citation type="submission" date="2016-10" db="EMBL/GenBank/DDBJ databases">
        <authorList>
            <person name="Varghese N."/>
            <person name="Submissions S."/>
        </authorList>
    </citation>
    <scope>NUCLEOTIDE SEQUENCE [LARGE SCALE GENOMIC DNA]</scope>
    <source>
        <strain evidence="14">DSM 26893</strain>
    </source>
</reference>